<dbReference type="Gene3D" id="3.30.70.120">
    <property type="match status" value="1"/>
</dbReference>
<comment type="similarity">
    <text evidence="1">Belongs to the UPF0166 family.</text>
</comment>
<dbReference type="PANTHER" id="PTHR35983">
    <property type="entry name" value="UPF0166 PROTEIN TM_0021"/>
    <property type="match status" value="1"/>
</dbReference>
<keyword evidence="3" id="KW-1185">Reference proteome</keyword>
<accession>A0ABW0SJM7</accession>
<evidence type="ECO:0000313" key="2">
    <source>
        <dbReference type="EMBL" id="MFC5569114.1"/>
    </source>
</evidence>
<dbReference type="SUPFAM" id="SSF54913">
    <property type="entry name" value="GlnB-like"/>
    <property type="match status" value="1"/>
</dbReference>
<dbReference type="PANTHER" id="PTHR35983:SF1">
    <property type="entry name" value="UPF0166 PROTEIN TM_0021"/>
    <property type="match status" value="1"/>
</dbReference>
<dbReference type="InterPro" id="IPR015867">
    <property type="entry name" value="N-reg_PII/ATP_PRibTrfase_C"/>
</dbReference>
<evidence type="ECO:0000256" key="1">
    <source>
        <dbReference type="ARBA" id="ARBA00010554"/>
    </source>
</evidence>
<protein>
    <submittedName>
        <fullName evidence="2">DUF190 domain-containing protein</fullName>
    </submittedName>
</protein>
<evidence type="ECO:0000313" key="3">
    <source>
        <dbReference type="Proteomes" id="UP001596036"/>
    </source>
</evidence>
<dbReference type="InterPro" id="IPR003793">
    <property type="entry name" value="UPF0166"/>
</dbReference>
<gene>
    <name evidence="2" type="ORF">ACFPN1_03405</name>
</gene>
<reference evidence="3" key="1">
    <citation type="journal article" date="2019" name="Int. J. Syst. Evol. Microbiol.">
        <title>The Global Catalogue of Microorganisms (GCM) 10K type strain sequencing project: providing services to taxonomists for standard genome sequencing and annotation.</title>
        <authorList>
            <consortium name="The Broad Institute Genomics Platform"/>
            <consortium name="The Broad Institute Genome Sequencing Center for Infectious Disease"/>
            <person name="Wu L."/>
            <person name="Ma J."/>
        </authorList>
    </citation>
    <scope>NUCLEOTIDE SEQUENCE [LARGE SCALE GENOMIC DNA]</scope>
    <source>
        <strain evidence="3">KACC 11407</strain>
    </source>
</reference>
<dbReference type="RefSeq" id="WP_386752998.1">
    <property type="nucleotide sequence ID" value="NZ_JBHSNM010000001.1"/>
</dbReference>
<proteinExistence type="inferred from homology"/>
<organism evidence="2 3">
    <name type="scientific">Lysobacter yangpyeongensis</name>
    <dbReference type="NCBI Taxonomy" id="346182"/>
    <lineage>
        <taxon>Bacteria</taxon>
        <taxon>Pseudomonadati</taxon>
        <taxon>Pseudomonadota</taxon>
        <taxon>Gammaproteobacteria</taxon>
        <taxon>Lysobacterales</taxon>
        <taxon>Lysobacteraceae</taxon>
        <taxon>Lysobacter</taxon>
    </lineage>
</organism>
<name>A0ABW0SJM7_9GAMM</name>
<comment type="caution">
    <text evidence="2">The sequence shown here is derived from an EMBL/GenBank/DDBJ whole genome shotgun (WGS) entry which is preliminary data.</text>
</comment>
<dbReference type="InterPro" id="IPR011322">
    <property type="entry name" value="N-reg_PII-like_a/b"/>
</dbReference>
<sequence length="109" mass="12246">MTECVYLKFFVLEAQRIHERLVYDWLLDEAKALGLHGGSAFRAIAGYGRHGVRHEAHFFELAGQLPLEVVFVASREDAQRLIDRVSAEGLSLFYYLLPATCGTTGSRES</sequence>
<dbReference type="EMBL" id="JBHSNM010000001">
    <property type="protein sequence ID" value="MFC5569114.1"/>
    <property type="molecule type" value="Genomic_DNA"/>
</dbReference>
<dbReference type="Pfam" id="PF02641">
    <property type="entry name" value="DUF190"/>
    <property type="match status" value="1"/>
</dbReference>
<dbReference type="Proteomes" id="UP001596036">
    <property type="component" value="Unassembled WGS sequence"/>
</dbReference>